<proteinExistence type="predicted"/>
<name>A0AAV0WGJ1_9HEMI</name>
<keyword evidence="2" id="KW-1185">Reference proteome</keyword>
<organism evidence="1 2">
    <name type="scientific">Macrosiphum euphorbiae</name>
    <name type="common">potato aphid</name>
    <dbReference type="NCBI Taxonomy" id="13131"/>
    <lineage>
        <taxon>Eukaryota</taxon>
        <taxon>Metazoa</taxon>
        <taxon>Ecdysozoa</taxon>
        <taxon>Arthropoda</taxon>
        <taxon>Hexapoda</taxon>
        <taxon>Insecta</taxon>
        <taxon>Pterygota</taxon>
        <taxon>Neoptera</taxon>
        <taxon>Paraneoptera</taxon>
        <taxon>Hemiptera</taxon>
        <taxon>Sternorrhyncha</taxon>
        <taxon>Aphidomorpha</taxon>
        <taxon>Aphidoidea</taxon>
        <taxon>Aphididae</taxon>
        <taxon>Macrosiphini</taxon>
        <taxon>Macrosiphum</taxon>
    </lineage>
</organism>
<sequence length="126" mass="14604">MVQTQRDFRTNFNIPRDGTISDRNTILRCVTAFNITGTVLMKRTNRRNRAIRTLENVDSVRLEWLDTLRSPNRSVSLRAVALGFNESSVRQILKIDLAFHSYKIQVCHQLLAGDNQQRINFAQLMI</sequence>
<evidence type="ECO:0000313" key="2">
    <source>
        <dbReference type="Proteomes" id="UP001160148"/>
    </source>
</evidence>
<dbReference type="AlphaFoldDB" id="A0AAV0WGJ1"/>
<dbReference type="EMBL" id="CARXXK010000002">
    <property type="protein sequence ID" value="CAI6354893.1"/>
    <property type="molecule type" value="Genomic_DNA"/>
</dbReference>
<evidence type="ECO:0000313" key="1">
    <source>
        <dbReference type="EMBL" id="CAI6354893.1"/>
    </source>
</evidence>
<reference evidence="1 2" key="1">
    <citation type="submission" date="2023-01" db="EMBL/GenBank/DDBJ databases">
        <authorList>
            <person name="Whitehead M."/>
        </authorList>
    </citation>
    <scope>NUCLEOTIDE SEQUENCE [LARGE SCALE GENOMIC DNA]</scope>
</reference>
<evidence type="ECO:0008006" key="3">
    <source>
        <dbReference type="Google" id="ProtNLM"/>
    </source>
</evidence>
<accession>A0AAV0WGJ1</accession>
<dbReference type="Proteomes" id="UP001160148">
    <property type="component" value="Unassembled WGS sequence"/>
</dbReference>
<comment type="caution">
    <text evidence="1">The sequence shown here is derived from an EMBL/GenBank/DDBJ whole genome shotgun (WGS) entry which is preliminary data.</text>
</comment>
<gene>
    <name evidence="1" type="ORF">MEUPH1_LOCUS10818</name>
</gene>
<protein>
    <recommendedName>
        <fullName evidence="3">DUF4817 domain-containing protein</fullName>
    </recommendedName>
</protein>